<evidence type="ECO:0000256" key="2">
    <source>
        <dbReference type="SAM" id="Phobius"/>
    </source>
</evidence>
<proteinExistence type="predicted"/>
<dbReference type="SUPFAM" id="SSF74653">
    <property type="entry name" value="TolA/TonB C-terminal domain"/>
    <property type="match status" value="1"/>
</dbReference>
<gene>
    <name evidence="3" type="ORF">CQA43_00520</name>
</gene>
<name>A0A3D8IIF1_9HELI</name>
<accession>A0A3D8IIF1</accession>
<feature type="region of interest" description="Disordered" evidence="1">
    <location>
        <begin position="104"/>
        <end position="136"/>
    </location>
</feature>
<reference evidence="3 4" key="1">
    <citation type="submission" date="2018-04" db="EMBL/GenBank/DDBJ databases">
        <title>Novel Campyloabacter and Helicobacter Species and Strains.</title>
        <authorList>
            <person name="Mannion A.J."/>
            <person name="Shen Z."/>
            <person name="Fox J.G."/>
        </authorList>
    </citation>
    <scope>NUCLEOTIDE SEQUENCE [LARGE SCALE GENOMIC DNA]</scope>
    <source>
        <strain evidence="3 4">MIT 99-5101</strain>
    </source>
</reference>
<dbReference type="GeneID" id="82534777"/>
<dbReference type="AlphaFoldDB" id="A0A3D8IIF1"/>
<feature type="transmembrane region" description="Helical" evidence="2">
    <location>
        <begin position="6"/>
        <end position="27"/>
    </location>
</feature>
<keyword evidence="2" id="KW-1133">Transmembrane helix</keyword>
<dbReference type="RefSeq" id="WP_115550665.1">
    <property type="nucleotide sequence ID" value="NZ_CAOOIB010000003.1"/>
</dbReference>
<dbReference type="EMBL" id="NXLS01000001">
    <property type="protein sequence ID" value="RDU64331.1"/>
    <property type="molecule type" value="Genomic_DNA"/>
</dbReference>
<sequence>MARIILFFGSGGIAIFSYALIIVFLIWQFSVVQKSPKAYAAYKETTFSIDLIEETKPKPTIKVAQKKVEKKVENIPIKKESASRSANVGVGINELFKQVDSKMPVKKESLKPQSQNDKVAKKKKANETSQSEELSNELEKIMSNLDTQKTLSFVTPKGEYDAFYAKVQEILAQNWNPIRTLQEHKAEVQITINSLGQFSYSIIQLSGNLDFDKALQEFLDIMRTQEFPRFEGGAQTKIMVTFKTEV</sequence>
<keyword evidence="2" id="KW-0812">Transmembrane</keyword>
<evidence type="ECO:0008006" key="5">
    <source>
        <dbReference type="Google" id="ProtNLM"/>
    </source>
</evidence>
<dbReference type="OrthoDB" id="5372757at2"/>
<comment type="caution">
    <text evidence="3">The sequence shown here is derived from an EMBL/GenBank/DDBJ whole genome shotgun (WGS) entry which is preliminary data.</text>
</comment>
<evidence type="ECO:0000313" key="3">
    <source>
        <dbReference type="EMBL" id="RDU64331.1"/>
    </source>
</evidence>
<keyword evidence="4" id="KW-1185">Reference proteome</keyword>
<evidence type="ECO:0000256" key="1">
    <source>
        <dbReference type="SAM" id="MobiDB-lite"/>
    </source>
</evidence>
<organism evidence="3 4">
    <name type="scientific">Helicobacter ganmani</name>
    <dbReference type="NCBI Taxonomy" id="60246"/>
    <lineage>
        <taxon>Bacteria</taxon>
        <taxon>Pseudomonadati</taxon>
        <taxon>Campylobacterota</taxon>
        <taxon>Epsilonproteobacteria</taxon>
        <taxon>Campylobacterales</taxon>
        <taxon>Helicobacteraceae</taxon>
        <taxon>Helicobacter</taxon>
    </lineage>
</organism>
<keyword evidence="2" id="KW-0472">Membrane</keyword>
<evidence type="ECO:0000313" key="4">
    <source>
        <dbReference type="Proteomes" id="UP000256650"/>
    </source>
</evidence>
<dbReference type="Proteomes" id="UP000256650">
    <property type="component" value="Unassembled WGS sequence"/>
</dbReference>
<protein>
    <recommendedName>
        <fullName evidence="5">TonB C-terminal domain-containing protein</fullName>
    </recommendedName>
</protein>
<dbReference type="Pfam" id="PF13103">
    <property type="entry name" value="TonB_2"/>
    <property type="match status" value="1"/>
</dbReference>